<keyword evidence="2" id="KW-0813">Transport</keyword>
<comment type="subcellular location">
    <subcellularLocation>
        <location evidence="1">Membrane</location>
        <topology evidence="1">Multi-pass membrane protein</topology>
    </subcellularLocation>
</comment>
<feature type="transmembrane region" description="Helical" evidence="6">
    <location>
        <begin position="21"/>
        <end position="40"/>
    </location>
</feature>
<comment type="caution">
    <text evidence="7">The sequence shown here is derived from an EMBL/GenBank/DDBJ whole genome shotgun (WGS) entry which is preliminary data.</text>
</comment>
<evidence type="ECO:0000313" key="7">
    <source>
        <dbReference type="EMBL" id="KAK6923679.1"/>
    </source>
</evidence>
<reference evidence="7 8" key="1">
    <citation type="submission" date="2023-12" db="EMBL/GenBank/DDBJ databases">
        <title>A high-quality genome assembly for Dillenia turbinata (Dilleniales).</title>
        <authorList>
            <person name="Chanderbali A."/>
        </authorList>
    </citation>
    <scope>NUCLEOTIDE SEQUENCE [LARGE SCALE GENOMIC DNA]</scope>
    <source>
        <strain evidence="7">LSX21</strain>
        <tissue evidence="7">Leaf</tissue>
    </source>
</reference>
<dbReference type="Pfam" id="PF03092">
    <property type="entry name" value="BT1"/>
    <property type="match status" value="1"/>
</dbReference>
<dbReference type="InterPro" id="IPR039309">
    <property type="entry name" value="BT1"/>
</dbReference>
<protein>
    <submittedName>
        <fullName evidence="7">Biopterin transporter family</fullName>
    </submittedName>
</protein>
<sequence>MLLSSIVLYDRYWKKLPMRKLIGGVQILYALSLLLDLVLVKQINLKLGIPNETFALCFSGVAETVAQFKLLPFSVLWASLCPPGSEAALTSFLASALCLSSIISGFLGIGLSSLIGITSGEYSRLLVDIFLQFDYKIVTSTASRYPCSDTNSDAGSIHKLTPLLPIFPSIHCDHRLQFPDNEVLRILWHPWPLTLFKISDGDMMGHHEGVLMPIVRAERPWQTHMGKSTRRVAPRSCHPPFNWHV</sequence>
<evidence type="ECO:0000256" key="3">
    <source>
        <dbReference type="ARBA" id="ARBA00022692"/>
    </source>
</evidence>
<evidence type="ECO:0000256" key="2">
    <source>
        <dbReference type="ARBA" id="ARBA00022448"/>
    </source>
</evidence>
<feature type="transmembrane region" description="Helical" evidence="6">
    <location>
        <begin position="92"/>
        <end position="117"/>
    </location>
</feature>
<gene>
    <name evidence="7" type="ORF">RJ641_009879</name>
</gene>
<dbReference type="AlphaFoldDB" id="A0AAN8UZH9"/>
<proteinExistence type="predicted"/>
<evidence type="ECO:0000256" key="6">
    <source>
        <dbReference type="SAM" id="Phobius"/>
    </source>
</evidence>
<keyword evidence="4 6" id="KW-1133">Transmembrane helix</keyword>
<keyword evidence="3 6" id="KW-0812">Transmembrane</keyword>
<evidence type="ECO:0000256" key="4">
    <source>
        <dbReference type="ARBA" id="ARBA00022989"/>
    </source>
</evidence>
<dbReference type="PANTHER" id="PTHR31585">
    <property type="entry name" value="FOLATE-BIOPTERIN TRANSPORTER 1, CHLOROPLASTIC"/>
    <property type="match status" value="1"/>
</dbReference>
<dbReference type="GO" id="GO:0016020">
    <property type="term" value="C:membrane"/>
    <property type="evidence" value="ECO:0007669"/>
    <property type="project" value="UniProtKB-SubCell"/>
</dbReference>
<keyword evidence="5 6" id="KW-0472">Membrane</keyword>
<dbReference type="EMBL" id="JBAMMX010000017">
    <property type="protein sequence ID" value="KAK6923679.1"/>
    <property type="molecule type" value="Genomic_DNA"/>
</dbReference>
<accession>A0AAN8UZH9</accession>
<organism evidence="7 8">
    <name type="scientific">Dillenia turbinata</name>
    <dbReference type="NCBI Taxonomy" id="194707"/>
    <lineage>
        <taxon>Eukaryota</taxon>
        <taxon>Viridiplantae</taxon>
        <taxon>Streptophyta</taxon>
        <taxon>Embryophyta</taxon>
        <taxon>Tracheophyta</taxon>
        <taxon>Spermatophyta</taxon>
        <taxon>Magnoliopsida</taxon>
        <taxon>eudicotyledons</taxon>
        <taxon>Gunneridae</taxon>
        <taxon>Pentapetalae</taxon>
        <taxon>Dilleniales</taxon>
        <taxon>Dilleniaceae</taxon>
        <taxon>Dillenia</taxon>
    </lineage>
</organism>
<name>A0AAN8UZH9_9MAGN</name>
<dbReference type="Proteomes" id="UP001370490">
    <property type="component" value="Unassembled WGS sequence"/>
</dbReference>
<evidence type="ECO:0000256" key="5">
    <source>
        <dbReference type="ARBA" id="ARBA00023136"/>
    </source>
</evidence>
<evidence type="ECO:0000256" key="1">
    <source>
        <dbReference type="ARBA" id="ARBA00004141"/>
    </source>
</evidence>
<evidence type="ECO:0000313" key="8">
    <source>
        <dbReference type="Proteomes" id="UP001370490"/>
    </source>
</evidence>
<dbReference type="PANTHER" id="PTHR31585:SF12">
    <property type="entry name" value="FOLATE-BIOPTERIN TRANSPORTER 9, CHLOROPLASTIC-RELATED"/>
    <property type="match status" value="1"/>
</dbReference>
<keyword evidence="8" id="KW-1185">Reference proteome</keyword>